<dbReference type="Gene3D" id="3.40.50.150">
    <property type="entry name" value="Vaccinia Virus protein VP39"/>
    <property type="match status" value="1"/>
</dbReference>
<dbReference type="EMBL" id="CP159534">
    <property type="protein sequence ID" value="XCJ68868.1"/>
    <property type="molecule type" value="Genomic_DNA"/>
</dbReference>
<dbReference type="SUPFAM" id="SSF53335">
    <property type="entry name" value="S-adenosyl-L-methionine-dependent methyltransferases"/>
    <property type="match status" value="1"/>
</dbReference>
<name>A0AAU8ILY3_9ACTN</name>
<dbReference type="GO" id="GO:0008757">
    <property type="term" value="F:S-adenosylmethionine-dependent methyltransferase activity"/>
    <property type="evidence" value="ECO:0007669"/>
    <property type="project" value="InterPro"/>
</dbReference>
<dbReference type="RefSeq" id="WP_353940550.1">
    <property type="nucleotide sequence ID" value="NZ_CP159534.1"/>
</dbReference>
<feature type="region of interest" description="Disordered" evidence="1">
    <location>
        <begin position="1"/>
        <end position="24"/>
    </location>
</feature>
<proteinExistence type="predicted"/>
<dbReference type="InterPro" id="IPR013216">
    <property type="entry name" value="Methyltransf_11"/>
</dbReference>
<dbReference type="Pfam" id="PF08241">
    <property type="entry name" value="Methyltransf_11"/>
    <property type="match status" value="1"/>
</dbReference>
<keyword evidence="3" id="KW-0808">Transferase</keyword>
<evidence type="ECO:0000256" key="1">
    <source>
        <dbReference type="SAM" id="MobiDB-lite"/>
    </source>
</evidence>
<dbReference type="KEGG" id="stac:ABII15_02330"/>
<accession>A0AAU8ILY3</accession>
<dbReference type="InterPro" id="IPR029063">
    <property type="entry name" value="SAM-dependent_MTases_sf"/>
</dbReference>
<dbReference type="AlphaFoldDB" id="A0AAU8ILY3"/>
<reference evidence="3" key="1">
    <citation type="submission" date="2024-06" db="EMBL/GenBank/DDBJ databases">
        <title>Streptomyces sp. strain HUAS MG91 genome sequences.</title>
        <authorList>
            <person name="Mo P."/>
        </authorList>
    </citation>
    <scope>NUCLEOTIDE SEQUENCE</scope>
    <source>
        <strain evidence="3">HUAS MG91</strain>
    </source>
</reference>
<dbReference type="GO" id="GO:0032259">
    <property type="term" value="P:methylation"/>
    <property type="evidence" value="ECO:0007669"/>
    <property type="project" value="UniProtKB-KW"/>
</dbReference>
<sequence>MPTLDGGGVGYGPPAPTRPSPRRPDERIAQVIAQALGDARTVLNVGAGTGSYETEAHTFTAVEPSLAMRARRPAQLVTAIDAVAEDLPFADGQFDAAMALFSVQDWSDVDAGLHEMRRVTRGPVTVLTCDPARVRDFWLYEYAPDVLETEARRYPPLQRLAAALGGTTTVQPVPVPLDCTDSFNEAYYGRPELLLDPAARQPCSAWSFLDDRARQDFDISLRHALGSGAWDEAFGHLRGRPAYDGSLVLLRALP</sequence>
<feature type="domain" description="Methyltransferase type 11" evidence="2">
    <location>
        <begin position="43"/>
        <end position="121"/>
    </location>
</feature>
<evidence type="ECO:0000313" key="3">
    <source>
        <dbReference type="EMBL" id="XCJ68868.1"/>
    </source>
</evidence>
<protein>
    <submittedName>
        <fullName evidence="3">Class I SAM-dependent methyltransferase</fullName>
    </submittedName>
</protein>
<feature type="compositionally biased region" description="Gly residues" evidence="1">
    <location>
        <begin position="1"/>
        <end position="11"/>
    </location>
</feature>
<evidence type="ECO:0000259" key="2">
    <source>
        <dbReference type="Pfam" id="PF08241"/>
    </source>
</evidence>
<keyword evidence="3" id="KW-0489">Methyltransferase</keyword>
<gene>
    <name evidence="3" type="ORF">ABII15_02330</name>
</gene>
<organism evidence="3">
    <name type="scientific">Streptomyces tabacisoli</name>
    <dbReference type="NCBI Taxonomy" id="3156398"/>
    <lineage>
        <taxon>Bacteria</taxon>
        <taxon>Bacillati</taxon>
        <taxon>Actinomycetota</taxon>
        <taxon>Actinomycetes</taxon>
        <taxon>Kitasatosporales</taxon>
        <taxon>Streptomycetaceae</taxon>
        <taxon>Streptomyces</taxon>
    </lineage>
</organism>